<feature type="non-terminal residue" evidence="1">
    <location>
        <position position="1"/>
    </location>
</feature>
<accession>A0ACC1HG08</accession>
<dbReference type="EMBL" id="JAMZIH010005258">
    <property type="protein sequence ID" value="KAJ1675545.1"/>
    <property type="molecule type" value="Genomic_DNA"/>
</dbReference>
<evidence type="ECO:0000313" key="1">
    <source>
        <dbReference type="EMBL" id="KAJ1675545.1"/>
    </source>
</evidence>
<name>A0ACC1HG08_9FUNG</name>
<evidence type="ECO:0000313" key="2">
    <source>
        <dbReference type="Proteomes" id="UP001145114"/>
    </source>
</evidence>
<protein>
    <submittedName>
        <fullName evidence="1">Uncharacterized protein</fullName>
    </submittedName>
</protein>
<sequence>TLTKLTAKDIEQLKQDRPLIYILYTPQNAADSSASKVRDVAKQKFLMRSIVTTSKEDVLRNIGVKSGFDQERLFVYKDGGYTEYMGSFDDTNSLGRWLVNEQHPLVERLDKTNSGDLFLDTDYLVLAAFRSKDSMAKEYIESMRAAARTYHRTLAEDVSGRGSKVRFAWIDSQKWGGYLKRVFGLATQDRPMIIVTQAKKDLYYDTRKDGRPIPLAASEIYDTLLDILDGAVEPKSTTGPVIQALRQIYTKVGQIKQAAKRDPATSVLACMAALVVIFFALRRCAKRSRGVMGYSVVKAD</sequence>
<dbReference type="Proteomes" id="UP001145114">
    <property type="component" value="Unassembled WGS sequence"/>
</dbReference>
<comment type="caution">
    <text evidence="1">The sequence shown here is derived from an EMBL/GenBank/DDBJ whole genome shotgun (WGS) entry which is preliminary data.</text>
</comment>
<gene>
    <name evidence="1" type="ORF">EV182_001055</name>
</gene>
<reference evidence="1" key="1">
    <citation type="submission" date="2022-06" db="EMBL/GenBank/DDBJ databases">
        <title>Phylogenomic reconstructions and comparative analyses of Kickxellomycotina fungi.</title>
        <authorList>
            <person name="Reynolds N.K."/>
            <person name="Stajich J.E."/>
            <person name="Barry K."/>
            <person name="Grigoriev I.V."/>
            <person name="Crous P."/>
            <person name="Smith M.E."/>
        </authorList>
    </citation>
    <scope>NUCLEOTIDE SEQUENCE</scope>
    <source>
        <strain evidence="1">RSA 2271</strain>
    </source>
</reference>
<proteinExistence type="predicted"/>
<keyword evidence="2" id="KW-1185">Reference proteome</keyword>
<organism evidence="1 2">
    <name type="scientific">Spiromyces aspiralis</name>
    <dbReference type="NCBI Taxonomy" id="68401"/>
    <lineage>
        <taxon>Eukaryota</taxon>
        <taxon>Fungi</taxon>
        <taxon>Fungi incertae sedis</taxon>
        <taxon>Zoopagomycota</taxon>
        <taxon>Kickxellomycotina</taxon>
        <taxon>Kickxellomycetes</taxon>
        <taxon>Kickxellales</taxon>
        <taxon>Kickxellaceae</taxon>
        <taxon>Spiromyces</taxon>
    </lineage>
</organism>